<name>A0A238VUF4_HALVU</name>
<sequence length="111" mass="12193">MSAIYTRGMVVKGPDLLAGHDYRPYVCLSDESHPFSDEEALYTAVTTTQRPVALPLDEEDFVSGGLPRESYVNPWTIVSIRHSDIRHEEGRLAEEAVATIAAEAAGYLGIQ</sequence>
<dbReference type="OrthoDB" id="315488at2157"/>
<reference evidence="1 2" key="1">
    <citation type="submission" date="2017-06" db="EMBL/GenBank/DDBJ databases">
        <authorList>
            <person name="Kim H.J."/>
            <person name="Triplett B.A."/>
        </authorList>
    </citation>
    <scope>NUCLEOTIDE SEQUENCE [LARGE SCALE GENOMIC DNA]</scope>
    <source>
        <strain evidence="1 2">DSM 8800</strain>
    </source>
</reference>
<evidence type="ECO:0000313" key="2">
    <source>
        <dbReference type="Proteomes" id="UP000198397"/>
    </source>
</evidence>
<proteinExistence type="predicted"/>
<dbReference type="SUPFAM" id="SSF50118">
    <property type="entry name" value="Cell growth inhibitor/plasmid maintenance toxic component"/>
    <property type="match status" value="1"/>
</dbReference>
<gene>
    <name evidence="1" type="ORF">SAMN06264855_10496</name>
</gene>
<dbReference type="AlphaFoldDB" id="A0A238VUF4"/>
<evidence type="ECO:0000313" key="1">
    <source>
        <dbReference type="EMBL" id="SNR37952.1"/>
    </source>
</evidence>
<dbReference type="RefSeq" id="WP_089384143.1">
    <property type="nucleotide sequence ID" value="NZ_FZNQ01000004.1"/>
</dbReference>
<organism evidence="1 2">
    <name type="scientific">Halorubrum vacuolatum</name>
    <name type="common">Natronobacterium vacuolatum</name>
    <dbReference type="NCBI Taxonomy" id="63740"/>
    <lineage>
        <taxon>Archaea</taxon>
        <taxon>Methanobacteriati</taxon>
        <taxon>Methanobacteriota</taxon>
        <taxon>Stenosarchaea group</taxon>
        <taxon>Halobacteria</taxon>
        <taxon>Halobacteriales</taxon>
        <taxon>Haloferacaceae</taxon>
        <taxon>Halorubrum</taxon>
    </lineage>
</organism>
<dbReference type="Proteomes" id="UP000198397">
    <property type="component" value="Unassembled WGS sequence"/>
</dbReference>
<evidence type="ECO:0008006" key="3">
    <source>
        <dbReference type="Google" id="ProtNLM"/>
    </source>
</evidence>
<protein>
    <recommendedName>
        <fullName evidence="3">PemK-like, MazF-like toxin of type II toxin-antitoxin system</fullName>
    </recommendedName>
</protein>
<keyword evidence="2" id="KW-1185">Reference proteome</keyword>
<dbReference type="EMBL" id="FZNQ01000004">
    <property type="protein sequence ID" value="SNR37952.1"/>
    <property type="molecule type" value="Genomic_DNA"/>
</dbReference>
<accession>A0A238VUF4</accession>